<dbReference type="Gene3D" id="3.40.1050.10">
    <property type="entry name" value="Carbonic anhydrase"/>
    <property type="match status" value="1"/>
</dbReference>
<organism evidence="11 12">
    <name type="scientific">Defluviicoccus vanus</name>
    <dbReference type="NCBI Taxonomy" id="111831"/>
    <lineage>
        <taxon>Bacteria</taxon>
        <taxon>Pseudomonadati</taxon>
        <taxon>Pseudomonadota</taxon>
        <taxon>Alphaproteobacteria</taxon>
        <taxon>Rhodospirillales</taxon>
        <taxon>Rhodospirillaceae</taxon>
        <taxon>Defluviicoccus</taxon>
    </lineage>
</organism>
<dbReference type="KEGG" id="dvn:HQ394_17590"/>
<sequence length="277" mass="30983">MPRWRQGQRRLVIAAANATHTFRIAASPACSVCRFSPSCIPPDAVRAKPSKIKGRTTVPLRKLAAGFLDFQRDTFAPKRQFFDQLAQKQEPKVAMIACSDSRVDPAILTNSESGDIFMVRNVANLVPPCARDEEKHGISAALEFAVIALEVQHIIVFGHANCGGIKALLTNDPTTAEEHEFIHNWLDIAGEARRRTLIAARNQPLEVQLHKLEREAIKTSLSNLLTFPWIEQRVRDGRLRLHGWHFDLHSGSIDVYVASEDRFLPLTIDLIAELQDG</sequence>
<comment type="function">
    <text evidence="10">Reversible hydration of carbon dioxide.</text>
</comment>
<evidence type="ECO:0000256" key="4">
    <source>
        <dbReference type="ARBA" id="ARBA00022723"/>
    </source>
</evidence>
<evidence type="ECO:0000256" key="2">
    <source>
        <dbReference type="ARBA" id="ARBA00012925"/>
    </source>
</evidence>
<dbReference type="SUPFAM" id="SSF53056">
    <property type="entry name" value="beta-carbonic anhydrase, cab"/>
    <property type="match status" value="1"/>
</dbReference>
<dbReference type="GO" id="GO:0004089">
    <property type="term" value="F:carbonate dehydratase activity"/>
    <property type="evidence" value="ECO:0007669"/>
    <property type="project" value="UniProtKB-UniRule"/>
</dbReference>
<reference evidence="11 12" key="1">
    <citation type="submission" date="2020-05" db="EMBL/GenBank/DDBJ databases">
        <title>Complete closed genome sequence of Defluviicoccus vanus.</title>
        <authorList>
            <person name="Bessarab I."/>
            <person name="Arumugam K."/>
            <person name="Maszenan A.M."/>
            <person name="Seviour R.J."/>
            <person name="Williams R.B."/>
        </authorList>
    </citation>
    <scope>NUCLEOTIDE SEQUENCE [LARGE SCALE GENOMIC DNA]</scope>
    <source>
        <strain evidence="11 12">Ben 114</strain>
    </source>
</reference>
<keyword evidence="6 10" id="KW-0456">Lyase</keyword>
<evidence type="ECO:0000256" key="8">
    <source>
        <dbReference type="ARBA" id="ARBA00048348"/>
    </source>
</evidence>
<evidence type="ECO:0000256" key="10">
    <source>
        <dbReference type="RuleBase" id="RU003956"/>
    </source>
</evidence>
<keyword evidence="4 9" id="KW-0479">Metal-binding</keyword>
<dbReference type="CDD" id="cd00884">
    <property type="entry name" value="beta_CA_cladeB"/>
    <property type="match status" value="1"/>
</dbReference>
<dbReference type="PANTHER" id="PTHR11002:SF76">
    <property type="entry name" value="CARBONIC ANHYDRASE"/>
    <property type="match status" value="1"/>
</dbReference>
<protein>
    <recommendedName>
        <fullName evidence="3 10">Carbonic anhydrase</fullName>
        <ecNumber evidence="2 10">4.2.1.1</ecNumber>
    </recommendedName>
    <alternativeName>
        <fullName evidence="7 10">Carbonate dehydratase</fullName>
    </alternativeName>
</protein>
<dbReference type="EC" id="4.2.1.1" evidence="2 10"/>
<evidence type="ECO:0000256" key="7">
    <source>
        <dbReference type="ARBA" id="ARBA00031969"/>
    </source>
</evidence>
<dbReference type="InterPro" id="IPR045066">
    <property type="entry name" value="Beta_CA_cladeB"/>
</dbReference>
<evidence type="ECO:0000256" key="9">
    <source>
        <dbReference type="PIRSR" id="PIRSR601765-1"/>
    </source>
</evidence>
<dbReference type="FunFam" id="3.40.1050.10:FF:000003">
    <property type="entry name" value="Carbonic anhydrase"/>
    <property type="match status" value="1"/>
</dbReference>
<evidence type="ECO:0000256" key="6">
    <source>
        <dbReference type="ARBA" id="ARBA00023239"/>
    </source>
</evidence>
<dbReference type="PROSITE" id="PS00704">
    <property type="entry name" value="PROK_CO2_ANHYDRASE_1"/>
    <property type="match status" value="1"/>
</dbReference>
<feature type="binding site" evidence="9">
    <location>
        <position position="98"/>
    </location>
    <ligand>
        <name>Zn(2+)</name>
        <dbReference type="ChEBI" id="CHEBI:29105"/>
    </ligand>
</feature>
<evidence type="ECO:0000256" key="5">
    <source>
        <dbReference type="ARBA" id="ARBA00022833"/>
    </source>
</evidence>
<dbReference type="GO" id="GO:0008270">
    <property type="term" value="F:zinc ion binding"/>
    <property type="evidence" value="ECO:0007669"/>
    <property type="project" value="UniProtKB-UniRule"/>
</dbReference>
<dbReference type="InterPro" id="IPR001765">
    <property type="entry name" value="Carbonic_anhydrase"/>
</dbReference>
<feature type="binding site" evidence="9">
    <location>
        <position position="159"/>
    </location>
    <ligand>
        <name>Zn(2+)</name>
        <dbReference type="ChEBI" id="CHEBI:29105"/>
    </ligand>
</feature>
<gene>
    <name evidence="11" type="ORF">HQ394_17590</name>
</gene>
<dbReference type="Pfam" id="PF00484">
    <property type="entry name" value="Pro_CA"/>
    <property type="match status" value="1"/>
</dbReference>
<dbReference type="PANTHER" id="PTHR11002">
    <property type="entry name" value="CARBONIC ANHYDRASE"/>
    <property type="match status" value="1"/>
</dbReference>
<name>A0A7H1N508_9PROT</name>
<comment type="similarity">
    <text evidence="1 10">Belongs to the beta-class carbonic anhydrase family.</text>
</comment>
<dbReference type="EMBL" id="CP053923">
    <property type="protein sequence ID" value="QNT70794.1"/>
    <property type="molecule type" value="Genomic_DNA"/>
</dbReference>
<feature type="binding site" evidence="9">
    <location>
        <position position="100"/>
    </location>
    <ligand>
        <name>Zn(2+)</name>
        <dbReference type="ChEBI" id="CHEBI:29105"/>
    </ligand>
</feature>
<evidence type="ECO:0000256" key="1">
    <source>
        <dbReference type="ARBA" id="ARBA00006217"/>
    </source>
</evidence>
<keyword evidence="12" id="KW-1185">Reference proteome</keyword>
<comment type="catalytic activity">
    <reaction evidence="8 10">
        <text>hydrogencarbonate + H(+) = CO2 + H2O</text>
        <dbReference type="Rhea" id="RHEA:10748"/>
        <dbReference type="ChEBI" id="CHEBI:15377"/>
        <dbReference type="ChEBI" id="CHEBI:15378"/>
        <dbReference type="ChEBI" id="CHEBI:16526"/>
        <dbReference type="ChEBI" id="CHEBI:17544"/>
        <dbReference type="EC" id="4.2.1.1"/>
    </reaction>
</comment>
<dbReference type="Proteomes" id="UP000516369">
    <property type="component" value="Chromosome"/>
</dbReference>
<comment type="cofactor">
    <cofactor evidence="9">
        <name>Zn(2+)</name>
        <dbReference type="ChEBI" id="CHEBI:29105"/>
    </cofactor>
    <text evidence="9">Binds 1 zinc ion per subunit.</text>
</comment>
<evidence type="ECO:0000256" key="3">
    <source>
        <dbReference type="ARBA" id="ARBA00014628"/>
    </source>
</evidence>
<accession>A0A7H1N508</accession>
<dbReference type="SMART" id="SM00947">
    <property type="entry name" value="Pro_CA"/>
    <property type="match status" value="1"/>
</dbReference>
<evidence type="ECO:0000313" key="11">
    <source>
        <dbReference type="EMBL" id="QNT70794.1"/>
    </source>
</evidence>
<evidence type="ECO:0000313" key="12">
    <source>
        <dbReference type="Proteomes" id="UP000516369"/>
    </source>
</evidence>
<proteinExistence type="inferred from homology"/>
<dbReference type="GO" id="GO:0015976">
    <property type="term" value="P:carbon utilization"/>
    <property type="evidence" value="ECO:0007669"/>
    <property type="project" value="InterPro"/>
</dbReference>
<keyword evidence="5 9" id="KW-0862">Zinc</keyword>
<dbReference type="PROSITE" id="PS00705">
    <property type="entry name" value="PROK_CO2_ANHYDRASE_2"/>
    <property type="match status" value="1"/>
</dbReference>
<dbReference type="InterPro" id="IPR036874">
    <property type="entry name" value="Carbonic_anhydrase_sf"/>
</dbReference>
<dbReference type="InterPro" id="IPR015892">
    <property type="entry name" value="Carbonic_anhydrase_CS"/>
</dbReference>
<feature type="binding site" evidence="9">
    <location>
        <position position="162"/>
    </location>
    <ligand>
        <name>Zn(2+)</name>
        <dbReference type="ChEBI" id="CHEBI:29105"/>
    </ligand>
</feature>
<dbReference type="AlphaFoldDB" id="A0A7H1N508"/>